<keyword evidence="3" id="KW-1185">Reference proteome</keyword>
<reference evidence="2 3" key="1">
    <citation type="submission" date="2024-02" db="EMBL/GenBank/DDBJ databases">
        <title>Chromosome-scale genome assembly of the rough periwinkle Littorina saxatilis.</title>
        <authorList>
            <person name="De Jode A."/>
            <person name="Faria R."/>
            <person name="Formenti G."/>
            <person name="Sims Y."/>
            <person name="Smith T.P."/>
            <person name="Tracey A."/>
            <person name="Wood J.M.D."/>
            <person name="Zagrodzka Z.B."/>
            <person name="Johannesson K."/>
            <person name="Butlin R.K."/>
            <person name="Leder E.H."/>
        </authorList>
    </citation>
    <scope>NUCLEOTIDE SEQUENCE [LARGE SCALE GENOMIC DNA]</scope>
    <source>
        <strain evidence="2">Snail1</strain>
        <tissue evidence="2">Muscle</tissue>
    </source>
</reference>
<evidence type="ECO:0000313" key="2">
    <source>
        <dbReference type="EMBL" id="KAK7106653.1"/>
    </source>
</evidence>
<protein>
    <submittedName>
        <fullName evidence="2">Uncharacterized protein</fullName>
    </submittedName>
</protein>
<feature type="compositionally biased region" description="Basic and acidic residues" evidence="1">
    <location>
        <begin position="567"/>
        <end position="595"/>
    </location>
</feature>
<dbReference type="PANTHER" id="PTHR46601:SF1">
    <property type="entry name" value="ADF-H DOMAIN-CONTAINING PROTEIN"/>
    <property type="match status" value="1"/>
</dbReference>
<gene>
    <name evidence="2" type="ORF">V1264_017883</name>
</gene>
<feature type="compositionally biased region" description="Low complexity" evidence="1">
    <location>
        <begin position="413"/>
        <end position="427"/>
    </location>
</feature>
<feature type="compositionally biased region" description="Basic and acidic residues" evidence="1">
    <location>
        <begin position="466"/>
        <end position="501"/>
    </location>
</feature>
<sequence length="713" mass="79493">MSQAKLRQCLCEYCTNVSLKLDTVKAVATQRREYQCVITNERAAVRIITCDPKQKSCCYSTCQQCSADLMDVYLQPLRDADQGDLMKWYRWENQMRVIRGQPVSRKCLVTKVGDLATLLEELKAEVKFLSQHLFRADWQHRQFTTLRNATPFPQETVMMVLDFAENFTCQYQQEVQAAHWHHDTVTLHPIVAYYKCPACETTTTESLVFISNDGKHDFHAVQAFMVKTVDHLQQERGLTINHIVQWTDGCAAQYKSKGPFADISRALEDFGATLERNFFGSRHGKGPSDGESAVVKNHMMTAIVAENAVVTSAEDVYNYLQGSSLRKPPPVHGCSHFLRTFFWVPEGTINRDRPDRPAKTVKGTRMFHSVKCVEQGQIQSRHLTCTCHPCMSGIGDCTFLEVVGPWSSQTLCPQARQRQPCVPQPRRQQPRARRQQPPGRRQQPRARRVIVLPDVAEPASPPPSDNDEHASPAPSDHDHASPPPSEHDEPASPAPYDHDEPASPASSDNDEHASPAPSDHDHASPPPSEHDEPASPAPYDHAEPASPAHDEPAPSDHDEPASPASYDHVESASPAHDEPVNADHDEPASPAHDEPDSAEPAIFMDLGVPVNTAPSAMDQEGITAPKRTVTKGDWLRVVFHSSKGQSAMEYVAKVLDTDGTETFVSCLRPPYTPRSKQFTYPKEPDETWISRDQITAFLGHPSISRDAYSFDSL</sequence>
<organism evidence="2 3">
    <name type="scientific">Littorina saxatilis</name>
    <dbReference type="NCBI Taxonomy" id="31220"/>
    <lineage>
        <taxon>Eukaryota</taxon>
        <taxon>Metazoa</taxon>
        <taxon>Spiralia</taxon>
        <taxon>Lophotrochozoa</taxon>
        <taxon>Mollusca</taxon>
        <taxon>Gastropoda</taxon>
        <taxon>Caenogastropoda</taxon>
        <taxon>Littorinimorpha</taxon>
        <taxon>Littorinoidea</taxon>
        <taxon>Littorinidae</taxon>
        <taxon>Littorina</taxon>
    </lineage>
</organism>
<dbReference type="EMBL" id="JBAMIC010000007">
    <property type="protein sequence ID" value="KAK7106653.1"/>
    <property type="molecule type" value="Genomic_DNA"/>
</dbReference>
<feature type="compositionally biased region" description="Basic and acidic residues" evidence="1">
    <location>
        <begin position="540"/>
        <end position="560"/>
    </location>
</feature>
<accession>A0AAN9GF23</accession>
<dbReference type="Proteomes" id="UP001374579">
    <property type="component" value="Unassembled WGS sequence"/>
</dbReference>
<proteinExistence type="predicted"/>
<evidence type="ECO:0000313" key="3">
    <source>
        <dbReference type="Proteomes" id="UP001374579"/>
    </source>
</evidence>
<feature type="region of interest" description="Disordered" evidence="1">
    <location>
        <begin position="411"/>
        <end position="598"/>
    </location>
</feature>
<dbReference type="AlphaFoldDB" id="A0AAN9GF23"/>
<name>A0AAN9GF23_9CAEN</name>
<comment type="caution">
    <text evidence="2">The sequence shown here is derived from an EMBL/GenBank/DDBJ whole genome shotgun (WGS) entry which is preliminary data.</text>
</comment>
<feature type="compositionally biased region" description="Basic and acidic residues" evidence="1">
    <location>
        <begin position="509"/>
        <end position="533"/>
    </location>
</feature>
<evidence type="ECO:0000256" key="1">
    <source>
        <dbReference type="SAM" id="MobiDB-lite"/>
    </source>
</evidence>
<dbReference type="PANTHER" id="PTHR46601">
    <property type="entry name" value="ULP_PROTEASE DOMAIN-CONTAINING PROTEIN"/>
    <property type="match status" value="1"/>
</dbReference>